<proteinExistence type="predicted"/>
<gene>
    <name evidence="1" type="ORF">CLORY_31160</name>
</gene>
<dbReference type="AlphaFoldDB" id="A0A1V4IID8"/>
<organism evidence="1 2">
    <name type="scientific">Clostridium oryzae</name>
    <dbReference type="NCBI Taxonomy" id="1450648"/>
    <lineage>
        <taxon>Bacteria</taxon>
        <taxon>Bacillati</taxon>
        <taxon>Bacillota</taxon>
        <taxon>Clostridia</taxon>
        <taxon>Eubacteriales</taxon>
        <taxon>Clostridiaceae</taxon>
        <taxon>Clostridium</taxon>
    </lineage>
</organism>
<name>A0A1V4IID8_9CLOT</name>
<evidence type="ECO:0000313" key="1">
    <source>
        <dbReference type="EMBL" id="OPJ59771.1"/>
    </source>
</evidence>
<dbReference type="STRING" id="1450648.CLORY_31160"/>
<comment type="caution">
    <text evidence="1">The sequence shown here is derived from an EMBL/GenBank/DDBJ whole genome shotgun (WGS) entry which is preliminary data.</text>
</comment>
<dbReference type="EMBL" id="MZGV01000039">
    <property type="protein sequence ID" value="OPJ59771.1"/>
    <property type="molecule type" value="Genomic_DNA"/>
</dbReference>
<dbReference type="Proteomes" id="UP000190080">
    <property type="component" value="Unassembled WGS sequence"/>
</dbReference>
<dbReference type="RefSeq" id="WP_079426094.1">
    <property type="nucleotide sequence ID" value="NZ_MZGV01000039.1"/>
</dbReference>
<dbReference type="OrthoDB" id="1945497at2"/>
<accession>A0A1V4IID8</accession>
<protein>
    <submittedName>
        <fullName evidence="1">Uncharacterized protein</fullName>
    </submittedName>
</protein>
<reference evidence="1 2" key="1">
    <citation type="submission" date="2017-03" db="EMBL/GenBank/DDBJ databases">
        <title>Genome sequence of Clostridium oryzae DSM 28571.</title>
        <authorList>
            <person name="Poehlein A."/>
            <person name="Daniel R."/>
        </authorList>
    </citation>
    <scope>NUCLEOTIDE SEQUENCE [LARGE SCALE GENOMIC DNA]</scope>
    <source>
        <strain evidence="1 2">DSM 28571</strain>
    </source>
</reference>
<evidence type="ECO:0000313" key="2">
    <source>
        <dbReference type="Proteomes" id="UP000190080"/>
    </source>
</evidence>
<sequence>MEDGLMAIILTLLLLFCFISGPIYSSFNEEDIYINNYVKVAANNFQNQVRKDGYVDEESYYKLLNQLNATKRIYRIKLVHTSKLIYPKGSDNVQNKYIEHSSKEIFGIIFRNQKYMMRYGDDFSVKITELQEEPSRMLQSSLYSLNGGYNKYLSFKYGGMVENEGV</sequence>
<keyword evidence="2" id="KW-1185">Reference proteome</keyword>